<evidence type="ECO:0000313" key="5">
    <source>
        <dbReference type="EMBL" id="CAB3220721.1"/>
    </source>
</evidence>
<protein>
    <recommendedName>
        <fullName evidence="9">Mitochondrial ribosomal protein S36</fullName>
    </recommendedName>
</protein>
<name>A0A8S1BP84_ARCPL</name>
<dbReference type="Pfam" id="PF10937">
    <property type="entry name" value="Kgd4-YMR31"/>
    <property type="match status" value="1"/>
</dbReference>
<dbReference type="OrthoDB" id="2116030at2759"/>
<dbReference type="EMBL" id="CADEBD010000038">
    <property type="protein sequence ID" value="CAB3220721.1"/>
    <property type="molecule type" value="Genomic_DNA"/>
</dbReference>
<proteinExistence type="inferred from homology"/>
<comment type="subcellular location">
    <subcellularLocation>
        <location evidence="1">Mitochondrion</location>
    </subcellularLocation>
</comment>
<gene>
    <name evidence="6" type="ORF">APLA_LOCUS17973</name>
    <name evidence="5" type="ORF">APLA_LOCUS422</name>
</gene>
<accession>A0A8S1BP84</accession>
<comment type="similarity">
    <text evidence="3">Belongs to the alpha-ketoglutarate dehydrogenase component 4 family.</text>
</comment>
<feature type="region of interest" description="Disordered" evidence="4">
    <location>
        <begin position="21"/>
        <end position="40"/>
    </location>
</feature>
<evidence type="ECO:0000313" key="8">
    <source>
        <dbReference type="Proteomes" id="UP000494256"/>
    </source>
</evidence>
<comment type="caution">
    <text evidence="6">The sequence shown here is derived from an EMBL/GenBank/DDBJ whole genome shotgun (WGS) entry which is preliminary data.</text>
</comment>
<evidence type="ECO:0000256" key="3">
    <source>
        <dbReference type="ARBA" id="ARBA00043970"/>
    </source>
</evidence>
<dbReference type="InterPro" id="IPR020373">
    <property type="entry name" value="Kgd4/YMR-31"/>
</dbReference>
<evidence type="ECO:0000313" key="7">
    <source>
        <dbReference type="Proteomes" id="UP000494106"/>
    </source>
</evidence>
<keyword evidence="7" id="KW-1185">Reference proteome</keyword>
<evidence type="ECO:0000256" key="4">
    <source>
        <dbReference type="SAM" id="MobiDB-lite"/>
    </source>
</evidence>
<evidence type="ECO:0000256" key="1">
    <source>
        <dbReference type="ARBA" id="ARBA00004173"/>
    </source>
</evidence>
<dbReference type="Proteomes" id="UP000494256">
    <property type="component" value="Unassembled WGS sequence"/>
</dbReference>
<dbReference type="GO" id="GO:0005739">
    <property type="term" value="C:mitochondrion"/>
    <property type="evidence" value="ECO:0007669"/>
    <property type="project" value="UniProtKB-SubCell"/>
</dbReference>
<keyword evidence="2" id="KW-0496">Mitochondrion</keyword>
<evidence type="ECO:0000313" key="6">
    <source>
        <dbReference type="EMBL" id="CAB3261558.1"/>
    </source>
</evidence>
<evidence type="ECO:0008006" key="9">
    <source>
        <dbReference type="Google" id="ProtNLM"/>
    </source>
</evidence>
<dbReference type="GO" id="GO:0006103">
    <property type="term" value="P:2-oxoglutarate metabolic process"/>
    <property type="evidence" value="ECO:0007669"/>
    <property type="project" value="InterPro"/>
</dbReference>
<dbReference type="AlphaFoldDB" id="A0A8S1BP84"/>
<dbReference type="EMBL" id="CADEBC010000858">
    <property type="protein sequence ID" value="CAB3261558.1"/>
    <property type="molecule type" value="Genomic_DNA"/>
</dbReference>
<dbReference type="Proteomes" id="UP000494106">
    <property type="component" value="Unassembled WGS sequence"/>
</dbReference>
<evidence type="ECO:0000256" key="2">
    <source>
        <dbReference type="ARBA" id="ARBA00023128"/>
    </source>
</evidence>
<reference evidence="7 8" key="1">
    <citation type="submission" date="2020-04" db="EMBL/GenBank/DDBJ databases">
        <authorList>
            <person name="Wallbank WR R."/>
            <person name="Pardo Diaz C."/>
            <person name="Kozak K."/>
            <person name="Martin S."/>
            <person name="Jiggins C."/>
            <person name="Moest M."/>
            <person name="Warren A I."/>
            <person name="Byers J.R.P. K."/>
            <person name="Montejo-Kovacevich G."/>
            <person name="Yen C E."/>
        </authorList>
    </citation>
    <scope>NUCLEOTIDE SEQUENCE [LARGE SCALE GENOMIC DNA]</scope>
</reference>
<sequence length="90" mass="9360">MVRITMILRRTPVIKFRKGGLGQSSAAGAPAAVPAASSPASSSASCVFSRTQPAATMSTCSIPDIDLPLKYRRTPLSQEEIDKINGGGVI</sequence>
<feature type="compositionally biased region" description="Low complexity" evidence="4">
    <location>
        <begin position="24"/>
        <end position="40"/>
    </location>
</feature>
<organism evidence="6 7">
    <name type="scientific">Arctia plantaginis</name>
    <name type="common">Wood tiger moth</name>
    <name type="synonym">Phalaena plantaginis</name>
    <dbReference type="NCBI Taxonomy" id="874455"/>
    <lineage>
        <taxon>Eukaryota</taxon>
        <taxon>Metazoa</taxon>
        <taxon>Ecdysozoa</taxon>
        <taxon>Arthropoda</taxon>
        <taxon>Hexapoda</taxon>
        <taxon>Insecta</taxon>
        <taxon>Pterygota</taxon>
        <taxon>Neoptera</taxon>
        <taxon>Endopterygota</taxon>
        <taxon>Lepidoptera</taxon>
        <taxon>Glossata</taxon>
        <taxon>Ditrysia</taxon>
        <taxon>Noctuoidea</taxon>
        <taxon>Erebidae</taxon>
        <taxon>Arctiinae</taxon>
        <taxon>Arctia</taxon>
    </lineage>
</organism>